<accession>A0AAW8RTR0</accession>
<reference evidence="2" key="1">
    <citation type="submission" date="2023-03" db="EMBL/GenBank/DDBJ databases">
        <authorList>
            <person name="Shen W."/>
            <person name="Cai J."/>
        </authorList>
    </citation>
    <scope>NUCLEOTIDE SEQUENCE</scope>
    <source>
        <strain evidence="2">P33-2</strain>
    </source>
</reference>
<organism evidence="2 3">
    <name type="scientific">Enterococcus avium</name>
    <name type="common">Streptococcus avium</name>
    <dbReference type="NCBI Taxonomy" id="33945"/>
    <lineage>
        <taxon>Bacteria</taxon>
        <taxon>Bacillati</taxon>
        <taxon>Bacillota</taxon>
        <taxon>Bacilli</taxon>
        <taxon>Lactobacillales</taxon>
        <taxon>Enterococcaceae</taxon>
        <taxon>Enterococcus</taxon>
    </lineage>
</organism>
<dbReference type="RefSeq" id="WP_311860838.1">
    <property type="nucleotide sequence ID" value="NZ_JARPWD010000006.1"/>
</dbReference>
<dbReference type="EMBL" id="JARPWH010000007">
    <property type="protein sequence ID" value="MDT2401454.1"/>
    <property type="molecule type" value="Genomic_DNA"/>
</dbReference>
<dbReference type="InterPro" id="IPR041073">
    <property type="entry name" value="MobL"/>
</dbReference>
<feature type="compositionally biased region" description="Basic and acidic residues" evidence="1">
    <location>
        <begin position="783"/>
        <end position="799"/>
    </location>
</feature>
<dbReference type="Proteomes" id="UP001260773">
    <property type="component" value="Unassembled WGS sequence"/>
</dbReference>
<name>A0AAW8RTR0_ENTAV</name>
<gene>
    <name evidence="2" type="primary">mobP2</name>
    <name evidence="2" type="ORF">P7D43_03655</name>
</gene>
<dbReference type="InterPro" id="IPR048101">
    <property type="entry name" value="MobP2"/>
</dbReference>
<evidence type="ECO:0000256" key="1">
    <source>
        <dbReference type="SAM" id="MobiDB-lite"/>
    </source>
</evidence>
<feature type="region of interest" description="Disordered" evidence="1">
    <location>
        <begin position="766"/>
        <end position="799"/>
    </location>
</feature>
<dbReference type="AlphaFoldDB" id="A0AAW8RTR0"/>
<evidence type="ECO:0000313" key="2">
    <source>
        <dbReference type="EMBL" id="MDT2401454.1"/>
    </source>
</evidence>
<dbReference type="NCBIfam" id="NF041498">
    <property type="entry name" value="MobP2"/>
    <property type="match status" value="1"/>
</dbReference>
<proteinExistence type="predicted"/>
<comment type="caution">
    <text evidence="2">The sequence shown here is derived from an EMBL/GenBank/DDBJ whole genome shotgun (WGS) entry which is preliminary data.</text>
</comment>
<protein>
    <submittedName>
        <fullName evidence="2">MobP2 family relaxase</fullName>
    </submittedName>
</protein>
<sequence length="799" mass="93239">MAKTSSPAVTFMIEYTEPQSQFVDYTNRKDKVELDNELSLENSVRQFEDMSDEMLASIEKIVPEQKLDFKKYIDYMNRSYATQMQESNTITPLFNEKYNQAPEKEVSLIKEKLDIAYGNGSLLWKGVLSFDNEFLAKQGIFDKETKKVDQRFLKESVREAMPYVLKQEGLSDSAFWWGDIHLNTDNVHIHIGISEIESARDKIYYAARNRVEYKGHFSQKTLKSLKSNIFNSLINEQERGKILRQEQIIANVKTDLLSKVIGKNQKPIETEKFYLEQVFNHLPQSGKIRYGSNSKEFSVSKFFLDKYIDSYLANEGKAEYQEFKKESFNFLLNYKTAYTAEEKNREYEKVRFVEGKRKTSVEKTKGFDIDQLLKKREQDLRSRLGNKVLKYMKENPPTMFENNISNFSENNQKLIEDQNPYATLIKTAESWEREGRKLLDHAQVINVKVPVFEKDKNGEDTKNLKYFEDAAYYDIAHTELDPSQKGKISLSGLMNLSSDELVELINLVKAEDNEIEDRQQLGIYRYALKLKVLEDQKYLLREQNKVLMNINPIEADKAFVAFKINENKEIQRLADLSMSPNWKMKKQEHQVKKHLQEKYKDVVQLPIGKTTSKVLEKQVDRFKTEYDLVENLKDQSLIELIKGPGVTKEKYLEDLGARIGIVKTKYDINLNNKKIESSLDSEEKANLKRANGKNFSDLRKYYSILISRDEQLTAAEKMILEHDKPFQYLPDERSFTPRQTVGTTQKQMNNQNIGNVSSSFMKGLSSALQAGKDKNLQAIRKKARDDERDEREKKNRERN</sequence>
<evidence type="ECO:0000313" key="3">
    <source>
        <dbReference type="Proteomes" id="UP001260773"/>
    </source>
</evidence>
<dbReference type="Pfam" id="PF18555">
    <property type="entry name" value="MobL"/>
    <property type="match status" value="1"/>
</dbReference>